<proteinExistence type="predicted"/>
<gene>
    <name evidence="1" type="ORF">LAZ67_4000365</name>
</gene>
<sequence>MSVWLTCLRNRPKNIKKRKYTMVDMAEPTLTQEKKGHAVIVSLAAGPTDSETAAVLKVAWKQHCRYSDSIRTPDSISHVQAAIDEDPGMSMRELAREMQPESCMPIPKGKSQAHDEKIIINVTPNVWPPNSQWPWPLRKDDTQNREARELTARARSLFSPLQFPTKVTSLVILVLAEQPLVMELPFVSPASCKRSVIRFLAAKKNSAKDIHTELCQIVTGDETWVHPTGDKGAIQAVEAHFFAESSKV</sequence>
<keyword evidence="2" id="KW-1185">Reference proteome</keyword>
<dbReference type="EMBL" id="CP092866">
    <property type="protein sequence ID" value="UYV66129.1"/>
    <property type="molecule type" value="Genomic_DNA"/>
</dbReference>
<name>A0ABY6KCL8_9ARAC</name>
<organism evidence="1 2">
    <name type="scientific">Cordylochernes scorpioides</name>
    <dbReference type="NCBI Taxonomy" id="51811"/>
    <lineage>
        <taxon>Eukaryota</taxon>
        <taxon>Metazoa</taxon>
        <taxon>Ecdysozoa</taxon>
        <taxon>Arthropoda</taxon>
        <taxon>Chelicerata</taxon>
        <taxon>Arachnida</taxon>
        <taxon>Pseudoscorpiones</taxon>
        <taxon>Cheliferoidea</taxon>
        <taxon>Chernetidae</taxon>
        <taxon>Cordylochernes</taxon>
    </lineage>
</organism>
<reference evidence="1 2" key="1">
    <citation type="submission" date="2022-01" db="EMBL/GenBank/DDBJ databases">
        <title>A chromosomal length assembly of Cordylochernes scorpioides.</title>
        <authorList>
            <person name="Zeh D."/>
            <person name="Zeh J."/>
        </authorList>
    </citation>
    <scope>NUCLEOTIDE SEQUENCE [LARGE SCALE GENOMIC DNA]</scope>
    <source>
        <strain evidence="1">IN4F17</strain>
        <tissue evidence="1">Whole Body</tissue>
    </source>
</reference>
<protein>
    <submittedName>
        <fullName evidence="1">Uncharacterized protein</fullName>
    </submittedName>
</protein>
<evidence type="ECO:0000313" key="2">
    <source>
        <dbReference type="Proteomes" id="UP001235939"/>
    </source>
</evidence>
<dbReference type="Proteomes" id="UP001235939">
    <property type="component" value="Chromosome 04"/>
</dbReference>
<evidence type="ECO:0000313" key="1">
    <source>
        <dbReference type="EMBL" id="UYV66129.1"/>
    </source>
</evidence>
<accession>A0ABY6KCL8</accession>